<name>A0A3M8ATW9_9BACL</name>
<dbReference type="EMBL" id="RHHS01000040">
    <property type="protein sequence ID" value="RNB54443.1"/>
    <property type="molecule type" value="Genomic_DNA"/>
</dbReference>
<protein>
    <submittedName>
        <fullName evidence="1">Uncharacterized protein</fullName>
    </submittedName>
</protein>
<evidence type="ECO:0000313" key="1">
    <source>
        <dbReference type="EMBL" id="RNB54443.1"/>
    </source>
</evidence>
<sequence length="77" mass="9068">MTPAGWFAMIHIKLLDKTRSDDGNKYPTKRITREEAPWLRVLSYHDLVNDIPEDRSEQARYWPRFFSNWQACAGVNG</sequence>
<comment type="caution">
    <text evidence="1">The sequence shown here is derived from an EMBL/GenBank/DDBJ whole genome shotgun (WGS) entry which is preliminary data.</text>
</comment>
<dbReference type="AlphaFoldDB" id="A0A3M8ATW9"/>
<keyword evidence="2" id="KW-1185">Reference proteome</keyword>
<dbReference type="Proteomes" id="UP000268829">
    <property type="component" value="Unassembled WGS sequence"/>
</dbReference>
<accession>A0A3M8ATW9</accession>
<reference evidence="1 2" key="1">
    <citation type="submission" date="2018-10" db="EMBL/GenBank/DDBJ databases">
        <title>Phylogenomics of Brevibacillus.</title>
        <authorList>
            <person name="Dunlap C."/>
        </authorList>
    </citation>
    <scope>NUCLEOTIDE SEQUENCE [LARGE SCALE GENOMIC DNA]</scope>
    <source>
        <strain evidence="1 2">DSM 100115</strain>
    </source>
</reference>
<evidence type="ECO:0000313" key="2">
    <source>
        <dbReference type="Proteomes" id="UP000268829"/>
    </source>
</evidence>
<organism evidence="1 2">
    <name type="scientific">Brevibacillus gelatini</name>
    <dbReference type="NCBI Taxonomy" id="1655277"/>
    <lineage>
        <taxon>Bacteria</taxon>
        <taxon>Bacillati</taxon>
        <taxon>Bacillota</taxon>
        <taxon>Bacilli</taxon>
        <taxon>Bacillales</taxon>
        <taxon>Paenibacillaceae</taxon>
        <taxon>Brevibacillus</taxon>
    </lineage>
</organism>
<proteinExistence type="predicted"/>
<gene>
    <name evidence="1" type="ORF">EDM57_17415</name>
</gene>